<sequence>MTEAKKAKFTLVLPDGSSPLKAPREVFIEQSTQSNQADLNELARAEAVRREADEFMKEHLIQSLRGKIGGF</sequence>
<reference evidence="1 2" key="1">
    <citation type="submission" date="2022-02" db="EMBL/GenBank/DDBJ databases">
        <title>Genome sequence data of Kingella unionensis sp. nov. strain CICC 24913 (CCUG 75125).</title>
        <authorList>
            <person name="Xiao M."/>
        </authorList>
    </citation>
    <scope>NUCLEOTIDE SEQUENCE [LARGE SCALE GENOMIC DNA]</scope>
    <source>
        <strain evidence="1 2">CICC 24913</strain>
    </source>
</reference>
<accession>A0ABS9NMT3</accession>
<dbReference type="EMBL" id="JAKOOW010000024">
    <property type="protein sequence ID" value="MCG6504104.1"/>
    <property type="molecule type" value="Genomic_DNA"/>
</dbReference>
<keyword evidence="2" id="KW-1185">Reference proteome</keyword>
<proteinExistence type="predicted"/>
<name>A0ABS9NMT3_9NEIS</name>
<evidence type="ECO:0008006" key="3">
    <source>
        <dbReference type="Google" id="ProtNLM"/>
    </source>
</evidence>
<gene>
    <name evidence="1" type="ORF">MB824_06315</name>
</gene>
<dbReference type="RefSeq" id="WP_238746992.1">
    <property type="nucleotide sequence ID" value="NZ_JAKOOW010000024.1"/>
</dbReference>
<comment type="caution">
    <text evidence="1">The sequence shown here is derived from an EMBL/GenBank/DDBJ whole genome shotgun (WGS) entry which is preliminary data.</text>
</comment>
<protein>
    <recommendedName>
        <fullName evidence="3">Phage protein</fullName>
    </recommendedName>
</protein>
<organism evidence="1 2">
    <name type="scientific">Kingella pumchi</name>
    <dbReference type="NCBI Taxonomy" id="2779506"/>
    <lineage>
        <taxon>Bacteria</taxon>
        <taxon>Pseudomonadati</taxon>
        <taxon>Pseudomonadota</taxon>
        <taxon>Betaproteobacteria</taxon>
        <taxon>Neisseriales</taxon>
        <taxon>Neisseriaceae</taxon>
        <taxon>Kingella</taxon>
    </lineage>
</organism>
<evidence type="ECO:0000313" key="1">
    <source>
        <dbReference type="EMBL" id="MCG6504104.1"/>
    </source>
</evidence>
<dbReference type="Proteomes" id="UP001298424">
    <property type="component" value="Unassembled WGS sequence"/>
</dbReference>
<evidence type="ECO:0000313" key="2">
    <source>
        <dbReference type="Proteomes" id="UP001298424"/>
    </source>
</evidence>